<reference evidence="1" key="1">
    <citation type="journal article" date="2021" name="Proc. Natl. Acad. Sci. U.S.A.">
        <title>A Catalog of Tens of Thousands of Viruses from Human Metagenomes Reveals Hidden Associations with Chronic Diseases.</title>
        <authorList>
            <person name="Tisza M.J."/>
            <person name="Buck C.B."/>
        </authorList>
    </citation>
    <scope>NUCLEOTIDE SEQUENCE</scope>
    <source>
        <strain evidence="1">CtmAU6</strain>
    </source>
</reference>
<protein>
    <submittedName>
        <fullName evidence="1">Tail-collar fiber protein</fullName>
    </submittedName>
</protein>
<proteinExistence type="predicted"/>
<sequence>MSNTQNINPKQTLAVNGEAVPLAEFNQDTFLQSNKKTTTDYRAAFAQAIGTTGAIAKIAKMAFGIAGETDDQGNPAPPSDNGNLNNVVLTKDITSVTYPVETSVQFEAEIEAGDYTGAINEVALIDEEDHTAAKMRLLTSKGIDAESGAVFRWTVEF</sequence>
<accession>A0A8S5MFA6</accession>
<organism evidence="1">
    <name type="scientific">Siphoviridae sp. ctmAU6</name>
    <dbReference type="NCBI Taxonomy" id="2826451"/>
    <lineage>
        <taxon>Viruses</taxon>
        <taxon>Duplodnaviria</taxon>
        <taxon>Heunggongvirae</taxon>
        <taxon>Uroviricota</taxon>
        <taxon>Caudoviricetes</taxon>
    </lineage>
</organism>
<dbReference type="EMBL" id="BK014889">
    <property type="protein sequence ID" value="DAD80872.1"/>
    <property type="molecule type" value="Genomic_DNA"/>
</dbReference>
<name>A0A8S5MFA6_9CAUD</name>
<evidence type="ECO:0000313" key="1">
    <source>
        <dbReference type="EMBL" id="DAD80872.1"/>
    </source>
</evidence>